<evidence type="ECO:0000259" key="2">
    <source>
        <dbReference type="Pfam" id="PF01636"/>
    </source>
</evidence>
<comment type="caution">
    <text evidence="3">The sequence shown here is derived from an EMBL/GenBank/DDBJ whole genome shotgun (WGS) entry which is preliminary data.</text>
</comment>
<dbReference type="Pfam" id="PF01636">
    <property type="entry name" value="APH"/>
    <property type="match status" value="1"/>
</dbReference>
<dbReference type="Gene3D" id="3.30.200.20">
    <property type="entry name" value="Phosphorylase Kinase, domain 1"/>
    <property type="match status" value="1"/>
</dbReference>
<dbReference type="RefSeq" id="WP_318152569.1">
    <property type="nucleotide sequence ID" value="NZ_JACXZA010000002.1"/>
</dbReference>
<dbReference type="SUPFAM" id="SSF56112">
    <property type="entry name" value="Protein kinase-like (PK-like)"/>
    <property type="match status" value="1"/>
</dbReference>
<dbReference type="Gene3D" id="3.90.1200.10">
    <property type="match status" value="1"/>
</dbReference>
<name>A0ABR8MSN6_9BACL</name>
<comment type="similarity">
    <text evidence="1">Belongs to the pseudomonas-type ThrB family.</text>
</comment>
<reference evidence="3 4" key="1">
    <citation type="submission" date="2020-09" db="EMBL/GenBank/DDBJ databases">
        <title>Paenibacillus sp. strain PR3 16S rRNA gene Genome sequencing and assembly.</title>
        <authorList>
            <person name="Kim J."/>
        </authorList>
    </citation>
    <scope>NUCLEOTIDE SEQUENCE [LARGE SCALE GENOMIC DNA]</scope>
    <source>
        <strain evidence="3 4">PR3</strain>
    </source>
</reference>
<dbReference type="InterPro" id="IPR002575">
    <property type="entry name" value="Aminoglycoside_PTrfase"/>
</dbReference>
<dbReference type="PANTHER" id="PTHR21064:SF6">
    <property type="entry name" value="AMINOGLYCOSIDE PHOSPHOTRANSFERASE DOMAIN-CONTAINING PROTEIN"/>
    <property type="match status" value="1"/>
</dbReference>
<dbReference type="PANTHER" id="PTHR21064">
    <property type="entry name" value="AMINOGLYCOSIDE PHOSPHOTRANSFERASE DOMAIN-CONTAINING PROTEIN-RELATED"/>
    <property type="match status" value="1"/>
</dbReference>
<protein>
    <submittedName>
        <fullName evidence="3">Phosphotransferase</fullName>
    </submittedName>
</protein>
<gene>
    <name evidence="3" type="ORF">H8B09_09495</name>
</gene>
<evidence type="ECO:0000313" key="4">
    <source>
        <dbReference type="Proteomes" id="UP000609346"/>
    </source>
</evidence>
<dbReference type="InterPro" id="IPR011009">
    <property type="entry name" value="Kinase-like_dom_sf"/>
</dbReference>
<keyword evidence="4" id="KW-1185">Reference proteome</keyword>
<evidence type="ECO:0000256" key="1">
    <source>
        <dbReference type="ARBA" id="ARBA00038240"/>
    </source>
</evidence>
<dbReference type="InterPro" id="IPR050249">
    <property type="entry name" value="Pseudomonas-type_ThrB"/>
</dbReference>
<evidence type="ECO:0000313" key="3">
    <source>
        <dbReference type="EMBL" id="MBD3918986.1"/>
    </source>
</evidence>
<accession>A0ABR8MSN6</accession>
<dbReference type="Proteomes" id="UP000609346">
    <property type="component" value="Unassembled WGS sequence"/>
</dbReference>
<organism evidence="3 4">
    <name type="scientific">Paenibacillus terricola</name>
    <dbReference type="NCBI Taxonomy" id="2763503"/>
    <lineage>
        <taxon>Bacteria</taxon>
        <taxon>Bacillati</taxon>
        <taxon>Bacillota</taxon>
        <taxon>Bacilli</taxon>
        <taxon>Bacillales</taxon>
        <taxon>Paenibacillaceae</taxon>
        <taxon>Paenibacillus</taxon>
    </lineage>
</organism>
<dbReference type="EMBL" id="JACXZA010000002">
    <property type="protein sequence ID" value="MBD3918986.1"/>
    <property type="molecule type" value="Genomic_DNA"/>
</dbReference>
<proteinExistence type="inferred from homology"/>
<sequence length="339" mass="38446">MTTSIDQLLIDIMKQYPIAGEWQAIDRESGMNNTTRLIETDTSRFAIRIYDNHQDRSIVKLEHEVLRYLSDSDFTLQVPVPVLNNARETVTAASTGKLASLFRYIDGSRPSSSNAEHIHSLGYAAGLLSRGLANFETTSEPQYKPYYELMKSYEGWTDEKVLDTAARCSYDSIVLDAIERVLAMRSRLAPLLMELNKLPHQWIHGDLNFSNAVAVDNEVVGILDFEFCTIDLRAMEPSVVMVDFIHASRTNEQRLKAFDTFAAGFGEALRLTRSEAEAIPSLMKLRMLDVFLHFAIRCADGLDAPEVWKGQIQHADAVCQWIDERHDELVMLLRNRLGE</sequence>
<feature type="domain" description="Aminoglycoside phosphotransferase" evidence="2">
    <location>
        <begin position="28"/>
        <end position="249"/>
    </location>
</feature>